<keyword evidence="5" id="KW-1185">Reference proteome</keyword>
<keyword evidence="2" id="KW-0328">Glycosyltransferase</keyword>
<proteinExistence type="inferred from homology"/>
<evidence type="ECO:0000313" key="6">
    <source>
        <dbReference type="RefSeq" id="XP_010934416.1"/>
    </source>
</evidence>
<evidence type="ECO:0000256" key="3">
    <source>
        <dbReference type="ARBA" id="ARBA00022679"/>
    </source>
</evidence>
<name>A0A6I9RZC7_ELAGV</name>
<dbReference type="FunFam" id="3.40.50.2000:FF:000037">
    <property type="entry name" value="Glycosyltransferase"/>
    <property type="match status" value="1"/>
</dbReference>
<keyword evidence="3" id="KW-0808">Transferase</keyword>
<dbReference type="AlphaFoldDB" id="A0A6I9RZC7"/>
<dbReference type="PANTHER" id="PTHR48049">
    <property type="entry name" value="GLYCOSYLTRANSFERASE"/>
    <property type="match status" value="1"/>
</dbReference>
<organism evidence="5 6">
    <name type="scientific">Elaeis guineensis var. tenera</name>
    <name type="common">Oil palm</name>
    <dbReference type="NCBI Taxonomy" id="51953"/>
    <lineage>
        <taxon>Eukaryota</taxon>
        <taxon>Viridiplantae</taxon>
        <taxon>Streptophyta</taxon>
        <taxon>Embryophyta</taxon>
        <taxon>Tracheophyta</taxon>
        <taxon>Spermatophyta</taxon>
        <taxon>Magnoliopsida</taxon>
        <taxon>Liliopsida</taxon>
        <taxon>Arecaceae</taxon>
        <taxon>Arecoideae</taxon>
        <taxon>Cocoseae</taxon>
        <taxon>Elaeidinae</taxon>
        <taxon>Elaeis</taxon>
    </lineage>
</organism>
<evidence type="ECO:0000256" key="1">
    <source>
        <dbReference type="ARBA" id="ARBA00009995"/>
    </source>
</evidence>
<dbReference type="Pfam" id="PF00201">
    <property type="entry name" value="UDPGT"/>
    <property type="match status" value="1"/>
</dbReference>
<evidence type="ECO:0000256" key="4">
    <source>
        <dbReference type="SAM" id="SignalP"/>
    </source>
</evidence>
<comment type="similarity">
    <text evidence="1">Belongs to the UDP-glycosyltransferase family.</text>
</comment>
<sequence>MEGGSLRIVFFPWLAFGHMLPFLDLSKSLAKRGHRISFLSTPRNLQRLPKIPPDLAPLIHFVSLPLPKVEGLPEAAESTTDVRPDEVQFLKKAFDGLAIPFSKFLEESSPKPDWIIHDFGHHWLPPIASGFHIPCAFLSILPASFIAFVGPPSEMKRSSRRTPEQFTKPPEWISFPTSVAYHLHEAKWMVEAFKANASGIADLQRFCLTVEGCHFVAFRSCFEFESDWLRLLEELYKKPVIPVGLLPPQVQEGSPDDVHGKARIFEWLDTQAPKSVVYVALGSEAMLSIELLHELALGLELSKVPFLWALRKPAGMAGDDADILPEGFEERTEGQGVVAKGWIPQIKVLAHASVGGFLTHCGWGSIIEGLRFGHGLMLLPIAVDQGLNARIMGEKKIGLEIQRNEVDGSFNRESVAKAIRSVMVEEEGEPFRFKAQELQHVFADKDSQERYMENFIRHLRDHGGG</sequence>
<keyword evidence="4" id="KW-0732">Signal</keyword>
<dbReference type="KEGG" id="egu:105054575"/>
<dbReference type="Proteomes" id="UP000504607">
    <property type="component" value="Chromosome 1"/>
</dbReference>
<evidence type="ECO:0000256" key="2">
    <source>
        <dbReference type="ARBA" id="ARBA00022676"/>
    </source>
</evidence>
<accession>A0A6I9RZC7</accession>
<feature type="signal peptide" evidence="4">
    <location>
        <begin position="1"/>
        <end position="17"/>
    </location>
</feature>
<dbReference type="RefSeq" id="XP_010934416.1">
    <property type="nucleotide sequence ID" value="XM_010936114.3"/>
</dbReference>
<dbReference type="InterPro" id="IPR002213">
    <property type="entry name" value="UDP_glucos_trans"/>
</dbReference>
<dbReference type="InParanoid" id="A0A6I9RZC7"/>
<dbReference type="FunFam" id="3.40.50.2000:FF:000088">
    <property type="entry name" value="Glycosyltransferase"/>
    <property type="match status" value="1"/>
</dbReference>
<evidence type="ECO:0000313" key="5">
    <source>
        <dbReference type="Proteomes" id="UP000504607"/>
    </source>
</evidence>
<dbReference type="OrthoDB" id="5835829at2759"/>
<dbReference type="CDD" id="cd03784">
    <property type="entry name" value="GT1_Gtf-like"/>
    <property type="match status" value="1"/>
</dbReference>
<gene>
    <name evidence="6" type="primary">LOC105054575</name>
</gene>
<feature type="chain" id="PRO_5026912248" evidence="4">
    <location>
        <begin position="18"/>
        <end position="465"/>
    </location>
</feature>
<dbReference type="GO" id="GO:0035251">
    <property type="term" value="F:UDP-glucosyltransferase activity"/>
    <property type="evidence" value="ECO:0007669"/>
    <property type="project" value="InterPro"/>
</dbReference>
<dbReference type="FunCoup" id="A0A6I9RZC7">
    <property type="interactions" value="4"/>
</dbReference>
<dbReference type="SUPFAM" id="SSF53756">
    <property type="entry name" value="UDP-Glycosyltransferase/glycogen phosphorylase"/>
    <property type="match status" value="1"/>
</dbReference>
<dbReference type="GeneID" id="105054575"/>
<dbReference type="Gene3D" id="3.40.50.2000">
    <property type="entry name" value="Glycogen Phosphorylase B"/>
    <property type="match status" value="2"/>
</dbReference>
<dbReference type="InterPro" id="IPR050481">
    <property type="entry name" value="UDP-glycosyltransf_plant"/>
</dbReference>
<reference evidence="6" key="1">
    <citation type="submission" date="2025-08" db="UniProtKB">
        <authorList>
            <consortium name="RefSeq"/>
        </authorList>
    </citation>
    <scope>IDENTIFICATION</scope>
</reference>
<dbReference type="PANTHER" id="PTHR48049:SF60">
    <property type="entry name" value="UDP-GLYCOSYLTRANSFERASE 91B1"/>
    <property type="match status" value="1"/>
</dbReference>
<protein>
    <submittedName>
        <fullName evidence="6">UDP-rhamnose:rhamnosyltransferase 1</fullName>
    </submittedName>
</protein>